<name>L9ZJH8_9EURY</name>
<proteinExistence type="predicted"/>
<dbReference type="InterPro" id="IPR055963">
    <property type="entry name" value="DUF7541"/>
</dbReference>
<reference evidence="2 3" key="1">
    <citation type="journal article" date="2014" name="PLoS Genet.">
        <title>Phylogenetically driven sequencing of extremely halophilic archaea reveals strategies for static and dynamic osmo-response.</title>
        <authorList>
            <person name="Becker E.A."/>
            <person name="Seitzer P.M."/>
            <person name="Tritt A."/>
            <person name="Larsen D."/>
            <person name="Krusor M."/>
            <person name="Yao A.I."/>
            <person name="Wu D."/>
            <person name="Madern D."/>
            <person name="Eisen J.A."/>
            <person name="Darling A.E."/>
            <person name="Facciotti M.T."/>
        </authorList>
    </citation>
    <scope>NUCLEOTIDE SEQUENCE [LARGE SCALE GENOMIC DNA]</scope>
    <source>
        <strain evidence="2 3">DSM 12281</strain>
    </source>
</reference>
<evidence type="ECO:0008006" key="4">
    <source>
        <dbReference type="Google" id="ProtNLM"/>
    </source>
</evidence>
<dbReference type="Proteomes" id="UP000011648">
    <property type="component" value="Unassembled WGS sequence"/>
</dbReference>
<dbReference type="OrthoDB" id="206484at2157"/>
<dbReference type="AlphaFoldDB" id="L9ZJH8"/>
<organism evidence="2 3">
    <name type="scientific">Natrialba taiwanensis DSM 12281</name>
    <dbReference type="NCBI Taxonomy" id="1230458"/>
    <lineage>
        <taxon>Archaea</taxon>
        <taxon>Methanobacteriati</taxon>
        <taxon>Methanobacteriota</taxon>
        <taxon>Stenosarchaea group</taxon>
        <taxon>Halobacteria</taxon>
        <taxon>Halobacteriales</taxon>
        <taxon>Natrialbaceae</taxon>
        <taxon>Natrialba</taxon>
    </lineage>
</organism>
<feature type="transmembrane region" description="Helical" evidence="1">
    <location>
        <begin position="65"/>
        <end position="85"/>
    </location>
</feature>
<keyword evidence="1" id="KW-0472">Membrane</keyword>
<evidence type="ECO:0000313" key="3">
    <source>
        <dbReference type="Proteomes" id="UP000011648"/>
    </source>
</evidence>
<dbReference type="STRING" id="1230458.C484_20847"/>
<feature type="transmembrane region" description="Helical" evidence="1">
    <location>
        <begin position="20"/>
        <end position="53"/>
    </location>
</feature>
<sequence>MGDHSAHGTGSATTSPWPLLVALGLVFSEVGIVVALLPVAVAGLVLFAASVTGFLTESARVARPWPLAIGFGIAFVVLGGLLYALGTGTLSVAPADELTGLARRGIAIAAAGVITAVGAVALRVRSRRNRERERGSERGGQHG</sequence>
<dbReference type="RefSeq" id="WP_006827736.1">
    <property type="nucleotide sequence ID" value="NZ_AOIL01000068.1"/>
</dbReference>
<keyword evidence="1" id="KW-1133">Transmembrane helix</keyword>
<comment type="caution">
    <text evidence="2">The sequence shown here is derived from an EMBL/GenBank/DDBJ whole genome shotgun (WGS) entry which is preliminary data.</text>
</comment>
<dbReference type="PATRIC" id="fig|1230458.4.peg.4200"/>
<dbReference type="EMBL" id="AOIL01000068">
    <property type="protein sequence ID" value="ELY85328.1"/>
    <property type="molecule type" value="Genomic_DNA"/>
</dbReference>
<evidence type="ECO:0000313" key="2">
    <source>
        <dbReference type="EMBL" id="ELY85328.1"/>
    </source>
</evidence>
<dbReference type="Pfam" id="PF24396">
    <property type="entry name" value="DUF7541"/>
    <property type="match status" value="1"/>
</dbReference>
<evidence type="ECO:0000256" key="1">
    <source>
        <dbReference type="SAM" id="Phobius"/>
    </source>
</evidence>
<protein>
    <recommendedName>
        <fullName evidence="4">Cox cluster protein</fullName>
    </recommendedName>
</protein>
<feature type="transmembrane region" description="Helical" evidence="1">
    <location>
        <begin position="105"/>
        <end position="124"/>
    </location>
</feature>
<keyword evidence="1" id="KW-0812">Transmembrane</keyword>
<accession>L9ZJH8</accession>
<keyword evidence="3" id="KW-1185">Reference proteome</keyword>
<gene>
    <name evidence="2" type="ORF">C484_20847</name>
</gene>